<dbReference type="AlphaFoldDB" id="A0AAE4ZBU8"/>
<evidence type="ECO:0000313" key="1">
    <source>
        <dbReference type="EMBL" id="NIR75461.1"/>
    </source>
</evidence>
<evidence type="ECO:0000313" key="2">
    <source>
        <dbReference type="Proteomes" id="UP000702544"/>
    </source>
</evidence>
<reference evidence="1 2" key="1">
    <citation type="submission" date="2020-01" db="EMBL/GenBank/DDBJ databases">
        <title>Genomes assembled from Gulf of Kutch pelagic sediment metagenomes.</title>
        <authorList>
            <person name="Chandrashekar M."/>
            <person name="Mahajan M.S."/>
            <person name="Dave K.J."/>
            <person name="Vatsa P."/>
            <person name="Nathani N.M."/>
        </authorList>
    </citation>
    <scope>NUCLEOTIDE SEQUENCE [LARGE SCALE GENOMIC DNA]</scope>
    <source>
        <strain evidence="1">KS3-K002</strain>
    </source>
</reference>
<sequence length="426" mass="47142">MSSYRRLAPRFLTLLLGALACGPRSGGREAGWPDEKLEARVAEILPRLEEYSHLPARRTPEVRRSSRATLESYLVERLEQEYPGDSLDYLTLAYQSFGLLPEDVDLRTLLIDLLLEQAIGYYDPAQDVLFVREEAPEAMVDALIVHELVHALQDQHINLDSLVFRTPGNDARTAIQSAMEGHAMVAMMAYQYYQLSGSPVSVEELPELSPEMAPALAATGQFPQLASAPAIVREPLLFAYLGGARYVQRLWKSRPANPPPFGEWLPGSTEQLIHTERLLQGRDEPTPLVISDPEDPWRTLYARDLGELEIRIFFEEQLDDPRAAKAAAAGWDGDAYTLIARDDATALVWYTVWDSERDAEEFLQAYRSAFAARFGLTESGGSLVGAERQASVVRLELGGLPAVRIVESPLGLEVDPVPAAGVRAGS</sequence>
<dbReference type="Proteomes" id="UP000702544">
    <property type="component" value="Unassembled WGS sequence"/>
</dbReference>
<proteinExistence type="predicted"/>
<accession>A0AAE4ZBU8</accession>
<gene>
    <name evidence="1" type="ORF">GWO12_10195</name>
</gene>
<dbReference type="EMBL" id="JAACAK010000083">
    <property type="protein sequence ID" value="NIR75461.1"/>
    <property type="molecule type" value="Genomic_DNA"/>
</dbReference>
<comment type="caution">
    <text evidence="1">The sequence shown here is derived from an EMBL/GenBank/DDBJ whole genome shotgun (WGS) entry which is preliminary data.</text>
</comment>
<protein>
    <submittedName>
        <fullName evidence="1">Uncharacterized protein</fullName>
    </submittedName>
</protein>
<organism evidence="1 2">
    <name type="scientific">Candidatus Kutchimonas denitrificans</name>
    <dbReference type="NCBI Taxonomy" id="3056748"/>
    <lineage>
        <taxon>Bacteria</taxon>
        <taxon>Pseudomonadati</taxon>
        <taxon>Gemmatimonadota</taxon>
        <taxon>Gemmatimonadia</taxon>
        <taxon>Candidatus Palauibacterales</taxon>
        <taxon>Candidatus Palauibacteraceae</taxon>
        <taxon>Candidatus Kutchimonas</taxon>
    </lineage>
</organism>
<name>A0AAE4ZBU8_9BACT</name>
<dbReference type="PROSITE" id="PS51257">
    <property type="entry name" value="PROKAR_LIPOPROTEIN"/>
    <property type="match status" value="1"/>
</dbReference>